<proteinExistence type="inferred from homology"/>
<dbReference type="Gene3D" id="2.30.38.10">
    <property type="entry name" value="Luciferase, Domain 3"/>
    <property type="match status" value="1"/>
</dbReference>
<dbReference type="Gene3D" id="3.40.50.980">
    <property type="match status" value="2"/>
</dbReference>
<protein>
    <submittedName>
        <fullName evidence="5">Acyl-CoA synthetase (AMP-forming)/AMP-acid ligase II</fullName>
    </submittedName>
</protein>
<evidence type="ECO:0000259" key="4">
    <source>
        <dbReference type="Pfam" id="PF13193"/>
    </source>
</evidence>
<evidence type="ECO:0000256" key="1">
    <source>
        <dbReference type="ARBA" id="ARBA00006432"/>
    </source>
</evidence>
<dbReference type="SUPFAM" id="SSF56801">
    <property type="entry name" value="Acetyl-CoA synthetase-like"/>
    <property type="match status" value="1"/>
</dbReference>
<evidence type="ECO:0000313" key="5">
    <source>
        <dbReference type="EMBL" id="SFK42502.1"/>
    </source>
</evidence>
<dbReference type="InterPro" id="IPR025110">
    <property type="entry name" value="AMP-bd_C"/>
</dbReference>
<gene>
    <name evidence="5" type="ORF">SAMN04488518_10556</name>
</gene>
<evidence type="ECO:0000259" key="3">
    <source>
        <dbReference type="Pfam" id="PF00501"/>
    </source>
</evidence>
<sequence length="527" mass="57764">MVGTHTGVPAGAMNFDMLVNHLQKVDTGIPLFKDLGGRAFSNPQFAKRTRQFAKGLQDLGLEPGARVAILSLNSTEYVEAMIGTMIAGMISVPLNIRWSAEEMLYAIGHSSMEAIVYDDTFSPMVAAIKERAESLKHFIHVGEKEQPEGTTAYADCLSEPIALELGRDVETECFMSYTGGTTGFPKGVVHTHSSMLASANLVAANGVPYHDRPALLVMPLFHLSGYGLLLARLIQNKPSLVVPMFRPDIVVAAVKNFDVSSFLMAPAMFQMLMHAPEFNSEDFLRVSQLYYGASPISEALLKLIQENFPKTDLMQVYGMTEAGAATFLAKQFHEGELMRFGAAGQAASPLIQLRIEDEDGNELPANTIGEVVLYSPAVMKRYYNAPDQTAAVMRNGGYRTGDVGMVDDMGILSLKDRLKDMIITGAENVYTAEVESAISMHPDVSMVAVIGIPDETYGEAVHAVIVPKEGKTPTFEEIRAHTKERIAGYKCPRSMSLVEELPLSAMNKVLKNKLREPFWENQNREIA</sequence>
<dbReference type="InterPro" id="IPR045851">
    <property type="entry name" value="AMP-bd_C_sf"/>
</dbReference>
<dbReference type="InterPro" id="IPR000873">
    <property type="entry name" value="AMP-dep_synth/lig_dom"/>
</dbReference>
<dbReference type="GO" id="GO:0016874">
    <property type="term" value="F:ligase activity"/>
    <property type="evidence" value="ECO:0007669"/>
    <property type="project" value="UniProtKB-KW"/>
</dbReference>
<dbReference type="PANTHER" id="PTHR43201">
    <property type="entry name" value="ACYL-COA SYNTHETASE"/>
    <property type="match status" value="1"/>
</dbReference>
<name>A0A1I3ZEW5_9HYPH</name>
<keyword evidence="6" id="KW-1185">Reference proteome</keyword>
<dbReference type="RefSeq" id="WP_093519259.1">
    <property type="nucleotide sequence ID" value="NZ_FOSK01000005.1"/>
</dbReference>
<keyword evidence="2 5" id="KW-0436">Ligase</keyword>
<evidence type="ECO:0000256" key="2">
    <source>
        <dbReference type="ARBA" id="ARBA00022598"/>
    </source>
</evidence>
<dbReference type="PROSITE" id="PS00455">
    <property type="entry name" value="AMP_BINDING"/>
    <property type="match status" value="1"/>
</dbReference>
<dbReference type="InterPro" id="IPR020845">
    <property type="entry name" value="AMP-binding_CS"/>
</dbReference>
<dbReference type="Proteomes" id="UP000199598">
    <property type="component" value="Unassembled WGS sequence"/>
</dbReference>
<dbReference type="Gene3D" id="3.30.300.30">
    <property type="match status" value="1"/>
</dbReference>
<accession>A0A1I3ZEW5</accession>
<dbReference type="EMBL" id="FOSK01000005">
    <property type="protein sequence ID" value="SFK42502.1"/>
    <property type="molecule type" value="Genomic_DNA"/>
</dbReference>
<reference evidence="5 6" key="1">
    <citation type="submission" date="2016-10" db="EMBL/GenBank/DDBJ databases">
        <authorList>
            <person name="Varghese N."/>
            <person name="Submissions S."/>
        </authorList>
    </citation>
    <scope>NUCLEOTIDE SEQUENCE [LARGE SCALE GENOMIC DNA]</scope>
    <source>
        <strain evidence="5 6">DSM 16392</strain>
    </source>
</reference>
<organism evidence="5 6">
    <name type="scientific">Pseudovibrio ascidiaceicola</name>
    <dbReference type="NCBI Taxonomy" id="285279"/>
    <lineage>
        <taxon>Bacteria</taxon>
        <taxon>Pseudomonadati</taxon>
        <taxon>Pseudomonadota</taxon>
        <taxon>Alphaproteobacteria</taxon>
        <taxon>Hyphomicrobiales</taxon>
        <taxon>Stappiaceae</taxon>
        <taxon>Pseudovibrio</taxon>
    </lineage>
</organism>
<dbReference type="PANTHER" id="PTHR43201:SF5">
    <property type="entry name" value="MEDIUM-CHAIN ACYL-COA LIGASE ACSF2, MITOCHONDRIAL"/>
    <property type="match status" value="1"/>
</dbReference>
<feature type="domain" description="AMP-binding enzyme C-terminal" evidence="4">
    <location>
        <begin position="433"/>
        <end position="505"/>
    </location>
</feature>
<comment type="caution">
    <text evidence="5">The sequence shown here is derived from an EMBL/GenBank/DDBJ whole genome shotgun (WGS) entry which is preliminary data.</text>
</comment>
<comment type="similarity">
    <text evidence="1">Belongs to the ATP-dependent AMP-binding enzyme family.</text>
</comment>
<evidence type="ECO:0000313" key="6">
    <source>
        <dbReference type="Proteomes" id="UP000199598"/>
    </source>
</evidence>
<dbReference type="Pfam" id="PF13193">
    <property type="entry name" value="AMP-binding_C"/>
    <property type="match status" value="1"/>
</dbReference>
<dbReference type="Pfam" id="PF00501">
    <property type="entry name" value="AMP-binding"/>
    <property type="match status" value="1"/>
</dbReference>
<feature type="domain" description="AMP-dependent synthetase/ligase" evidence="3">
    <location>
        <begin position="37"/>
        <end position="383"/>
    </location>
</feature>